<dbReference type="PANTHER" id="PTHR48075:SF1">
    <property type="entry name" value="LAMBDA-CRYSTALLIN HOMOLOG"/>
    <property type="match status" value="1"/>
</dbReference>
<dbReference type="Gene3D" id="1.10.1040.10">
    <property type="entry name" value="N-(1-d-carboxylethyl)-l-norvaline Dehydrogenase, domain 2"/>
    <property type="match status" value="1"/>
</dbReference>
<evidence type="ECO:0000256" key="1">
    <source>
        <dbReference type="ARBA" id="ARBA00004496"/>
    </source>
</evidence>
<keyword evidence="7 11" id="KW-0520">NAD</keyword>
<protein>
    <recommendedName>
        <fullName evidence="9">L-gulonate 3-dehydrogenase</fullName>
        <ecNumber evidence="8">1.1.1.45</ecNumber>
    </recommendedName>
    <alternativeName>
        <fullName evidence="9">L-gulonate 3-dehydrogenase</fullName>
    </alternativeName>
</protein>
<dbReference type="Pfam" id="PF02737">
    <property type="entry name" value="3HCDH_N"/>
    <property type="match status" value="1"/>
</dbReference>
<evidence type="ECO:0000259" key="12">
    <source>
        <dbReference type="Pfam" id="PF00725"/>
    </source>
</evidence>
<feature type="binding site" evidence="11">
    <location>
        <position position="31"/>
    </location>
    <ligand>
        <name>NAD(+)</name>
        <dbReference type="ChEBI" id="CHEBI:57540"/>
    </ligand>
</feature>
<dbReference type="OrthoDB" id="9803287at2"/>
<dbReference type="AlphaFoldDB" id="A0A1I3WCB4"/>
<evidence type="ECO:0000256" key="2">
    <source>
        <dbReference type="ARBA" id="ARBA00009463"/>
    </source>
</evidence>
<feature type="binding site" evidence="11">
    <location>
        <position position="103"/>
    </location>
    <ligand>
        <name>NAD(+)</name>
        <dbReference type="ChEBI" id="CHEBI:57540"/>
    </ligand>
</feature>
<dbReference type="InterPro" id="IPR006180">
    <property type="entry name" value="3-OHacyl-CoA_DH_CS"/>
</dbReference>
<dbReference type="InterPro" id="IPR008927">
    <property type="entry name" value="6-PGluconate_DH-like_C_sf"/>
</dbReference>
<feature type="binding site" evidence="11">
    <location>
        <position position="76"/>
    </location>
    <ligand>
        <name>NAD(+)</name>
        <dbReference type="ChEBI" id="CHEBI:57540"/>
    </ligand>
</feature>
<sequence length="300" mass="32860">MARIVVIGAGVMGIGICKHFLRNGCQVALVDPSPVALKKAKENTKQDGKEALCVRVPSDLRKEWSAADVVFEAVPEVLSIKRSVLSTIEECFGETTIIASNTSGLKTTDMTEGMHHPERFVITHFFNPADLIPAVEIVPGPATTEQVVAQVIRLLERTGKKAARLQADIPGFIANRLQHALLRECFYLIEKGVADAETIDLVTRYALGVRLALIGPMLQRDLNGLDTHLNIARYLYADLDRRETAPDALVDMVAAGHLGRKSGQGFFKWDATQNGRLEEIEALLPEVIALADRAQATEEE</sequence>
<evidence type="ECO:0000259" key="13">
    <source>
        <dbReference type="Pfam" id="PF02737"/>
    </source>
</evidence>
<evidence type="ECO:0000313" key="14">
    <source>
        <dbReference type="EMBL" id="SFK05092.1"/>
    </source>
</evidence>
<dbReference type="InterPro" id="IPR006176">
    <property type="entry name" value="3-OHacyl-CoA_DH_NAD-bd"/>
</dbReference>
<feature type="binding site" evidence="11">
    <location>
        <begin position="8"/>
        <end position="13"/>
    </location>
    <ligand>
        <name>NAD(+)</name>
        <dbReference type="ChEBI" id="CHEBI:57540"/>
    </ligand>
</feature>
<evidence type="ECO:0000256" key="3">
    <source>
        <dbReference type="ARBA" id="ARBA00011738"/>
    </source>
</evidence>
<dbReference type="InterPro" id="IPR013328">
    <property type="entry name" value="6PGD_dom2"/>
</dbReference>
<comment type="subcellular location">
    <subcellularLocation>
        <location evidence="1">Cytoplasm</location>
    </subcellularLocation>
</comment>
<dbReference type="GO" id="GO:0070403">
    <property type="term" value="F:NAD+ binding"/>
    <property type="evidence" value="ECO:0007669"/>
    <property type="project" value="InterPro"/>
</dbReference>
<evidence type="ECO:0000313" key="15">
    <source>
        <dbReference type="Proteomes" id="UP000183299"/>
    </source>
</evidence>
<dbReference type="Pfam" id="PF00725">
    <property type="entry name" value="3HCDH"/>
    <property type="match status" value="1"/>
</dbReference>
<evidence type="ECO:0000256" key="5">
    <source>
        <dbReference type="ARBA" id="ARBA00022553"/>
    </source>
</evidence>
<accession>A0A1I3WCB4</accession>
<dbReference type="PROSITE" id="PS00067">
    <property type="entry name" value="3HCDH"/>
    <property type="match status" value="1"/>
</dbReference>
<proteinExistence type="inferred from homology"/>
<comment type="similarity">
    <text evidence="2">Belongs to the 3-hydroxyacyl-CoA dehydrogenase family.</text>
</comment>
<feature type="binding site" evidence="11">
    <location>
        <position position="81"/>
    </location>
    <ligand>
        <name>NAD(+)</name>
        <dbReference type="ChEBI" id="CHEBI:57540"/>
    </ligand>
</feature>
<dbReference type="GO" id="GO:0050104">
    <property type="term" value="F:L-gulonate 3-dehydrogenase activity"/>
    <property type="evidence" value="ECO:0007669"/>
    <property type="project" value="UniProtKB-EC"/>
</dbReference>
<dbReference type="InterPro" id="IPR022694">
    <property type="entry name" value="3-OHacyl-CoA_DH"/>
</dbReference>
<feature type="site" description="Important for catalytic activity" evidence="10">
    <location>
        <position position="124"/>
    </location>
</feature>
<comment type="subunit">
    <text evidence="3">Homodimer.</text>
</comment>
<keyword evidence="6" id="KW-0560">Oxidoreductase</keyword>
<evidence type="ECO:0000256" key="9">
    <source>
        <dbReference type="ARBA" id="ARBA00042709"/>
    </source>
</evidence>
<gene>
    <name evidence="14" type="ORF">SAMN04488138_12320</name>
</gene>
<dbReference type="SUPFAM" id="SSF51735">
    <property type="entry name" value="NAD(P)-binding Rossmann-fold domains"/>
    <property type="match status" value="1"/>
</dbReference>
<dbReference type="InterPro" id="IPR036291">
    <property type="entry name" value="NAD(P)-bd_dom_sf"/>
</dbReference>
<evidence type="ECO:0000256" key="8">
    <source>
        <dbReference type="ARBA" id="ARBA00038962"/>
    </source>
</evidence>
<dbReference type="InterPro" id="IPR006108">
    <property type="entry name" value="3HC_DH_C"/>
</dbReference>
<dbReference type="EMBL" id="FORY01000023">
    <property type="protein sequence ID" value="SFK05092.1"/>
    <property type="molecule type" value="Genomic_DNA"/>
</dbReference>
<dbReference type="Gene3D" id="3.40.50.720">
    <property type="entry name" value="NAD(P)-binding Rossmann-like Domain"/>
    <property type="match status" value="1"/>
</dbReference>
<keyword evidence="4" id="KW-0963">Cytoplasm</keyword>
<evidence type="ECO:0000256" key="11">
    <source>
        <dbReference type="PIRSR" id="PIRSR000105-2"/>
    </source>
</evidence>
<evidence type="ECO:0000256" key="4">
    <source>
        <dbReference type="ARBA" id="ARBA00022490"/>
    </source>
</evidence>
<dbReference type="EC" id="1.1.1.45" evidence="8"/>
<dbReference type="GO" id="GO:0005737">
    <property type="term" value="C:cytoplasm"/>
    <property type="evidence" value="ECO:0007669"/>
    <property type="project" value="UniProtKB-SubCell"/>
</dbReference>
<dbReference type="SUPFAM" id="SSF48179">
    <property type="entry name" value="6-phosphogluconate dehydrogenase C-terminal domain-like"/>
    <property type="match status" value="1"/>
</dbReference>
<evidence type="ECO:0000256" key="6">
    <source>
        <dbReference type="ARBA" id="ARBA00023002"/>
    </source>
</evidence>
<feature type="domain" description="3-hydroxyacyl-CoA dehydrogenase C-terminal" evidence="12">
    <location>
        <begin position="171"/>
        <end position="269"/>
    </location>
</feature>
<dbReference type="GO" id="GO:0006631">
    <property type="term" value="P:fatty acid metabolic process"/>
    <property type="evidence" value="ECO:0007669"/>
    <property type="project" value="InterPro"/>
</dbReference>
<organism evidence="14 15">
    <name type="scientific">Celeribacter halophilus</name>
    <dbReference type="NCBI Taxonomy" id="576117"/>
    <lineage>
        <taxon>Bacteria</taxon>
        <taxon>Pseudomonadati</taxon>
        <taxon>Pseudomonadota</taxon>
        <taxon>Alphaproteobacteria</taxon>
        <taxon>Rhodobacterales</taxon>
        <taxon>Roseobacteraceae</taxon>
        <taxon>Celeribacter</taxon>
    </lineage>
</organism>
<dbReference type="PANTHER" id="PTHR48075">
    <property type="entry name" value="3-HYDROXYACYL-COA DEHYDROGENASE FAMILY PROTEIN"/>
    <property type="match status" value="1"/>
</dbReference>
<feature type="domain" description="3-hydroxyacyl-CoA dehydrogenase NAD binding" evidence="13">
    <location>
        <begin position="4"/>
        <end position="165"/>
    </location>
</feature>
<feature type="binding site" evidence="11">
    <location>
        <position position="127"/>
    </location>
    <ligand>
        <name>NAD(+)</name>
        <dbReference type="ChEBI" id="CHEBI:57540"/>
    </ligand>
</feature>
<reference evidence="14 15" key="1">
    <citation type="submission" date="2016-10" db="EMBL/GenBank/DDBJ databases">
        <authorList>
            <person name="de Groot N.N."/>
        </authorList>
    </citation>
    <scope>NUCLEOTIDE SEQUENCE [LARGE SCALE GENOMIC DNA]</scope>
    <source>
        <strain evidence="14 15">CGMCC 1.8891</strain>
    </source>
</reference>
<evidence type="ECO:0000256" key="7">
    <source>
        <dbReference type="ARBA" id="ARBA00023027"/>
    </source>
</evidence>
<keyword evidence="5" id="KW-0597">Phosphoprotein</keyword>
<feature type="binding site" evidence="11">
    <location>
        <position position="261"/>
    </location>
    <ligand>
        <name>NAD(+)</name>
        <dbReference type="ChEBI" id="CHEBI:57540"/>
    </ligand>
</feature>
<keyword evidence="15" id="KW-1185">Reference proteome</keyword>
<dbReference type="PIRSF" id="PIRSF000105">
    <property type="entry name" value="HCDH"/>
    <property type="match status" value="1"/>
</dbReference>
<dbReference type="Proteomes" id="UP000183299">
    <property type="component" value="Unassembled WGS sequence"/>
</dbReference>
<dbReference type="STRING" id="576117.SAMN04488138_12320"/>
<name>A0A1I3WCB4_9RHOB</name>
<evidence type="ECO:0000256" key="10">
    <source>
        <dbReference type="PIRSR" id="PIRSR000105-1"/>
    </source>
</evidence>